<evidence type="ECO:0000313" key="5">
    <source>
        <dbReference type="EMBL" id="APH74819.1"/>
    </source>
</evidence>
<dbReference type="EMBL" id="CP018171">
    <property type="protein sequence ID" value="APH74819.1"/>
    <property type="molecule type" value="Genomic_DNA"/>
</dbReference>
<dbReference type="GO" id="GO:0016787">
    <property type="term" value="F:hydrolase activity"/>
    <property type="evidence" value="ECO:0007669"/>
    <property type="project" value="UniProtKB-KW"/>
</dbReference>
<evidence type="ECO:0000259" key="4">
    <source>
        <dbReference type="Pfam" id="PF07859"/>
    </source>
</evidence>
<proteinExistence type="inferred from homology"/>
<evidence type="ECO:0000256" key="3">
    <source>
        <dbReference type="PROSITE-ProRule" id="PRU10038"/>
    </source>
</evidence>
<sequence length="308" mass="32843">MNATALHPTLRARLAEAQGAPPVETLPVETVRQGLQARFGLVPMPPVFQVTDRAAGDGCPRLRIYRPHGRASAPVLVFFHGGGFVAGDIDTHDALCRALCNGAGAIVVSVDYALAPEHPFPTGLEDCIAAIRWVREHAGEFGGDPDRVALSGDSAGANLAIVSAIRLKRTEGHRFRAILAVYPVTDAPDRARGSYAERGTGFGLTAQAMIWFMDHYVGDAERATDPDVAPLRSTELSGLPPTYVITAEFDPLRDEGIAFAGKLADTGVDVVHAHKEDANHGFLSWAGADEPSKAGLDPACAWLRERLL</sequence>
<dbReference type="PANTHER" id="PTHR48081">
    <property type="entry name" value="AB HYDROLASE SUPERFAMILY PROTEIN C4A8.06C"/>
    <property type="match status" value="1"/>
</dbReference>
<dbReference type="Gene3D" id="3.40.50.1820">
    <property type="entry name" value="alpha/beta hydrolase"/>
    <property type="match status" value="1"/>
</dbReference>
<dbReference type="InterPro" id="IPR013094">
    <property type="entry name" value="AB_hydrolase_3"/>
</dbReference>
<gene>
    <name evidence="5" type="ORF">BSQ44_24810</name>
</gene>
<keyword evidence="6" id="KW-1185">Reference proteome</keyword>
<protein>
    <recommendedName>
        <fullName evidence="4">Alpha/beta hydrolase fold-3 domain-containing protein</fullName>
    </recommendedName>
</protein>
<dbReference type="InterPro" id="IPR002168">
    <property type="entry name" value="Lipase_GDXG_HIS_AS"/>
</dbReference>
<dbReference type="SUPFAM" id="SSF53474">
    <property type="entry name" value="alpha/beta-Hydrolases"/>
    <property type="match status" value="1"/>
</dbReference>
<dbReference type="PROSITE" id="PS00122">
    <property type="entry name" value="CARBOXYLESTERASE_B_1"/>
    <property type="match status" value="1"/>
</dbReference>
<dbReference type="Pfam" id="PF07859">
    <property type="entry name" value="Abhydrolase_3"/>
    <property type="match status" value="1"/>
</dbReference>
<evidence type="ECO:0000256" key="2">
    <source>
        <dbReference type="ARBA" id="ARBA00022801"/>
    </source>
</evidence>
<comment type="similarity">
    <text evidence="1">Belongs to the 'GDXG' lipolytic enzyme family.</text>
</comment>
<dbReference type="STRING" id="1670800.BSQ44_24810"/>
<accession>A0A1L3SZF5</accession>
<evidence type="ECO:0000256" key="1">
    <source>
        <dbReference type="ARBA" id="ARBA00010515"/>
    </source>
</evidence>
<dbReference type="InterPro" id="IPR029058">
    <property type="entry name" value="AB_hydrolase_fold"/>
</dbReference>
<dbReference type="InterPro" id="IPR033140">
    <property type="entry name" value="Lipase_GDXG_put_SER_AS"/>
</dbReference>
<dbReference type="PROSITE" id="PS01174">
    <property type="entry name" value="LIPASE_GDXG_SER"/>
    <property type="match status" value="1"/>
</dbReference>
<dbReference type="PROSITE" id="PS01173">
    <property type="entry name" value="LIPASE_GDXG_HIS"/>
    <property type="match status" value="1"/>
</dbReference>
<feature type="domain" description="Alpha/beta hydrolase fold-3" evidence="4">
    <location>
        <begin position="76"/>
        <end position="283"/>
    </location>
</feature>
<dbReference type="AlphaFoldDB" id="A0A1L3SZF5"/>
<dbReference type="PANTHER" id="PTHR48081:SF8">
    <property type="entry name" value="ALPHA_BETA HYDROLASE FOLD-3 DOMAIN-CONTAINING PROTEIN-RELATED"/>
    <property type="match status" value="1"/>
</dbReference>
<dbReference type="InterPro" id="IPR050300">
    <property type="entry name" value="GDXG_lipolytic_enzyme"/>
</dbReference>
<evidence type="ECO:0000313" key="6">
    <source>
        <dbReference type="Proteomes" id="UP000182840"/>
    </source>
</evidence>
<keyword evidence="2" id="KW-0378">Hydrolase</keyword>
<dbReference type="InterPro" id="IPR019826">
    <property type="entry name" value="Carboxylesterase_B_AS"/>
</dbReference>
<dbReference type="KEGG" id="meso:BSQ44_24810"/>
<name>A0A1L3SZF5_9HYPH</name>
<organism evidence="5 6">
    <name type="scientific">Aquibium oceanicum</name>
    <dbReference type="NCBI Taxonomy" id="1670800"/>
    <lineage>
        <taxon>Bacteria</taxon>
        <taxon>Pseudomonadati</taxon>
        <taxon>Pseudomonadota</taxon>
        <taxon>Alphaproteobacteria</taxon>
        <taxon>Hyphomicrobiales</taxon>
        <taxon>Phyllobacteriaceae</taxon>
        <taxon>Aquibium</taxon>
    </lineage>
</organism>
<feature type="active site" evidence="3">
    <location>
        <position position="154"/>
    </location>
</feature>
<reference evidence="6" key="1">
    <citation type="submission" date="2016-11" db="EMBL/GenBank/DDBJ databases">
        <title>Mesorhizobium oceanicum sp. nov., isolated from deep seawater in South China Sea.</title>
        <authorList>
            <person name="Fu G.-Y."/>
        </authorList>
    </citation>
    <scope>NUCLEOTIDE SEQUENCE [LARGE SCALE GENOMIC DNA]</scope>
    <source>
        <strain evidence="6">B7</strain>
    </source>
</reference>
<dbReference type="Proteomes" id="UP000182840">
    <property type="component" value="Chromosome"/>
</dbReference>